<evidence type="ECO:0000256" key="2">
    <source>
        <dbReference type="ARBA" id="ARBA00022827"/>
    </source>
</evidence>
<protein>
    <submittedName>
        <fullName evidence="5">FAD binding domain-containing protein</fullName>
    </submittedName>
</protein>
<dbReference type="PANTHER" id="PTHR42659:SF2">
    <property type="entry name" value="XANTHINE DEHYDROGENASE SUBUNIT C-RELATED"/>
    <property type="match status" value="1"/>
</dbReference>
<dbReference type="KEGG" id="afx:JZ786_00985"/>
<dbReference type="EMBL" id="CP071182">
    <property type="protein sequence ID" value="QSO47665.1"/>
    <property type="molecule type" value="Genomic_DNA"/>
</dbReference>
<dbReference type="InterPro" id="IPR016167">
    <property type="entry name" value="FAD-bd_PCMH_sub1"/>
</dbReference>
<dbReference type="PROSITE" id="PS51387">
    <property type="entry name" value="FAD_PCMH"/>
    <property type="match status" value="1"/>
</dbReference>
<dbReference type="SMART" id="SM01092">
    <property type="entry name" value="CO_deh_flav_C"/>
    <property type="match status" value="1"/>
</dbReference>
<sequence>MKPAVFQYLRPTSLEEALSILRDQTDAKVLAGGQSLIPLMNFRLSRPNTLVDISHLQELATISVAEGTVRIGGLVRHQELHENPQIKEVLPVLSKAAGEVGHWAIRNRGTLGGSLSHADPAAELPAAMVALHATLVLESADGAREVPAEEFFLGFLTTDLQPDEIVTAVKIPIPAAKARFGFAEFARRPGDFAVAGAYVELAGETGGDDAVTWFGVSGGPERRELKLAATDAERQAQLKELVEEFDPPEDAAYRKHLAIVVAEDAYQQATRGQA</sequence>
<keyword evidence="2" id="KW-0274">FAD</keyword>
<evidence type="ECO:0000256" key="3">
    <source>
        <dbReference type="ARBA" id="ARBA00023002"/>
    </source>
</evidence>
<dbReference type="SUPFAM" id="SSF55447">
    <property type="entry name" value="CO dehydrogenase flavoprotein C-terminal domain-like"/>
    <property type="match status" value="1"/>
</dbReference>
<dbReference type="SUPFAM" id="SSF56176">
    <property type="entry name" value="FAD-binding/transporter-associated domain-like"/>
    <property type="match status" value="1"/>
</dbReference>
<dbReference type="FunFam" id="3.30.465.10:FF:000017">
    <property type="entry name" value="Xanthine dehydrogenase, FAD binding subunit"/>
    <property type="match status" value="1"/>
</dbReference>
<dbReference type="GO" id="GO:0071949">
    <property type="term" value="F:FAD binding"/>
    <property type="evidence" value="ECO:0007669"/>
    <property type="project" value="InterPro"/>
</dbReference>
<organism evidence="5 6">
    <name type="scientific">Alicyclobacillus mengziensis</name>
    <dbReference type="NCBI Taxonomy" id="2931921"/>
    <lineage>
        <taxon>Bacteria</taxon>
        <taxon>Bacillati</taxon>
        <taxon>Bacillota</taxon>
        <taxon>Bacilli</taxon>
        <taxon>Bacillales</taxon>
        <taxon>Alicyclobacillaceae</taxon>
        <taxon>Alicyclobacillus</taxon>
    </lineage>
</organism>
<gene>
    <name evidence="5" type="ORF">JZ786_00985</name>
</gene>
<evidence type="ECO:0000256" key="1">
    <source>
        <dbReference type="ARBA" id="ARBA00022630"/>
    </source>
</evidence>
<keyword evidence="3" id="KW-0560">Oxidoreductase</keyword>
<dbReference type="Proteomes" id="UP000663505">
    <property type="component" value="Chromosome"/>
</dbReference>
<feature type="domain" description="FAD-binding PCMH-type" evidence="4">
    <location>
        <begin position="1"/>
        <end position="176"/>
    </location>
</feature>
<dbReference type="Gene3D" id="3.30.465.10">
    <property type="match status" value="1"/>
</dbReference>
<dbReference type="PANTHER" id="PTHR42659">
    <property type="entry name" value="XANTHINE DEHYDROGENASE SUBUNIT C-RELATED"/>
    <property type="match status" value="1"/>
</dbReference>
<dbReference type="Gene3D" id="3.30.43.10">
    <property type="entry name" value="Uridine Diphospho-n-acetylenolpyruvylglucosamine Reductase, domain 2"/>
    <property type="match status" value="1"/>
</dbReference>
<dbReference type="InterPro" id="IPR036683">
    <property type="entry name" value="CO_DH_flav_C_dom_sf"/>
</dbReference>
<evidence type="ECO:0000313" key="6">
    <source>
        <dbReference type="Proteomes" id="UP000663505"/>
    </source>
</evidence>
<evidence type="ECO:0000313" key="5">
    <source>
        <dbReference type="EMBL" id="QSO47665.1"/>
    </source>
</evidence>
<dbReference type="InterPro" id="IPR036318">
    <property type="entry name" value="FAD-bd_PCMH-like_sf"/>
</dbReference>
<reference evidence="5 6" key="1">
    <citation type="submission" date="2021-02" db="EMBL/GenBank/DDBJ databases">
        <title>Alicyclobacillus curvatus sp. nov. and Alicyclobacillus mengziensis sp. nov., two acidophilic bacteria isolated from acid mine drainage.</title>
        <authorList>
            <person name="Huang Y."/>
        </authorList>
    </citation>
    <scope>NUCLEOTIDE SEQUENCE [LARGE SCALE GENOMIC DNA]</scope>
    <source>
        <strain evidence="5 6">S30H14</strain>
    </source>
</reference>
<accession>A0A9X7VZJ3</accession>
<keyword evidence="1" id="KW-0285">Flavoprotein</keyword>
<dbReference type="GO" id="GO:0016491">
    <property type="term" value="F:oxidoreductase activity"/>
    <property type="evidence" value="ECO:0007669"/>
    <property type="project" value="UniProtKB-KW"/>
</dbReference>
<dbReference type="InterPro" id="IPR005107">
    <property type="entry name" value="CO_DH_flav_C"/>
</dbReference>
<keyword evidence="6" id="KW-1185">Reference proteome</keyword>
<dbReference type="InterPro" id="IPR002346">
    <property type="entry name" value="Mopterin_DH_FAD-bd"/>
</dbReference>
<dbReference type="InterPro" id="IPR016166">
    <property type="entry name" value="FAD-bd_PCMH"/>
</dbReference>
<proteinExistence type="predicted"/>
<name>A0A9X7VZJ3_9BACL</name>
<dbReference type="InterPro" id="IPR016169">
    <property type="entry name" value="FAD-bd_PCMH_sub2"/>
</dbReference>
<dbReference type="Pfam" id="PF00941">
    <property type="entry name" value="FAD_binding_5"/>
    <property type="match status" value="1"/>
</dbReference>
<dbReference type="RefSeq" id="WP_206657009.1">
    <property type="nucleotide sequence ID" value="NZ_CP071182.1"/>
</dbReference>
<dbReference type="InterPro" id="IPR051312">
    <property type="entry name" value="Diverse_Substr_Oxidored"/>
</dbReference>
<dbReference type="AlphaFoldDB" id="A0A9X7VZJ3"/>
<evidence type="ECO:0000259" key="4">
    <source>
        <dbReference type="PROSITE" id="PS51387"/>
    </source>
</evidence>